<accession>A0A4Q9L990</accession>
<organism evidence="2 3">
    <name type="scientific">Hamiltosporidium tvaerminnensis</name>
    <dbReference type="NCBI Taxonomy" id="1176355"/>
    <lineage>
        <taxon>Eukaryota</taxon>
        <taxon>Fungi</taxon>
        <taxon>Fungi incertae sedis</taxon>
        <taxon>Microsporidia</taxon>
        <taxon>Dubosqiidae</taxon>
        <taxon>Hamiltosporidium</taxon>
    </lineage>
</organism>
<name>A0A4Q9L990_9MICR</name>
<evidence type="ECO:0000313" key="2">
    <source>
        <dbReference type="EMBL" id="TBU04194.1"/>
    </source>
</evidence>
<sequence>MKWILYVLLPNITSTGISSERKAYKRTCEQIKRQQQNNERSQNYIISYSKQGETVNFGPNNKRNKSRVYKKVKHGKNDNASTESEQEGNKKERKRNRKLRKKEDSKSKNDPLNKYLTSSRILKDDPTFDTIPKDEKMDGSGQSSHSCVTSEDYFADTSDFCD</sequence>
<comment type="caution">
    <text evidence="2">The sequence shown here is derived from an EMBL/GenBank/DDBJ whole genome shotgun (WGS) entry which is preliminary data.</text>
</comment>
<evidence type="ECO:0000313" key="3">
    <source>
        <dbReference type="Proteomes" id="UP000292362"/>
    </source>
</evidence>
<dbReference type="Proteomes" id="UP000292362">
    <property type="component" value="Unassembled WGS sequence"/>
</dbReference>
<feature type="compositionally biased region" description="Basic residues" evidence="1">
    <location>
        <begin position="91"/>
        <end position="100"/>
    </location>
</feature>
<feature type="compositionally biased region" description="Polar residues" evidence="1">
    <location>
        <begin position="52"/>
        <end position="61"/>
    </location>
</feature>
<dbReference type="AlphaFoldDB" id="A0A4Q9L990"/>
<feature type="region of interest" description="Disordered" evidence="1">
    <location>
        <begin position="52"/>
        <end position="149"/>
    </location>
</feature>
<dbReference type="EMBL" id="PITJ01000171">
    <property type="protein sequence ID" value="TBU04194.1"/>
    <property type="molecule type" value="Genomic_DNA"/>
</dbReference>
<feature type="compositionally biased region" description="Polar residues" evidence="1">
    <location>
        <begin position="140"/>
        <end position="149"/>
    </location>
</feature>
<feature type="compositionally biased region" description="Basic and acidic residues" evidence="1">
    <location>
        <begin position="121"/>
        <end position="138"/>
    </location>
</feature>
<proteinExistence type="predicted"/>
<feature type="compositionally biased region" description="Basic and acidic residues" evidence="1">
    <location>
        <begin position="101"/>
        <end position="111"/>
    </location>
</feature>
<reference evidence="2 3" key="1">
    <citation type="submission" date="2017-12" db="EMBL/GenBank/DDBJ databases">
        <authorList>
            <person name="Pombert J.-F."/>
            <person name="Haag K.L."/>
            <person name="Ebert D."/>
        </authorList>
    </citation>
    <scope>NUCLEOTIDE SEQUENCE [LARGE SCALE GENOMIC DNA]</scope>
    <source>
        <strain evidence="2">FI-OER-3-3</strain>
    </source>
</reference>
<evidence type="ECO:0000256" key="1">
    <source>
        <dbReference type="SAM" id="MobiDB-lite"/>
    </source>
</evidence>
<dbReference type="VEuPathDB" id="MicrosporidiaDB:CWI37_0171p0030"/>
<gene>
    <name evidence="2" type="ORF">CWI37_0171p0030</name>
</gene>
<protein>
    <submittedName>
        <fullName evidence="2">Uncharacterized protein</fullName>
    </submittedName>
</protein>
<feature type="compositionally biased region" description="Basic residues" evidence="1">
    <location>
        <begin position="62"/>
        <end position="74"/>
    </location>
</feature>